<dbReference type="InterPro" id="IPR029063">
    <property type="entry name" value="SAM-dependent_MTases_sf"/>
</dbReference>
<dbReference type="PANTHER" id="PTHR11558">
    <property type="entry name" value="SPERMIDINE/SPERMINE SYNTHASE"/>
    <property type="match status" value="1"/>
</dbReference>
<reference evidence="1 2" key="1">
    <citation type="journal article" date="2017" name="Curr. Biol.">
        <title>Genome architecture and evolution of a unichromosomal asexual nematode.</title>
        <authorList>
            <person name="Fradin H."/>
            <person name="Zegar C."/>
            <person name="Gutwein M."/>
            <person name="Lucas J."/>
            <person name="Kovtun M."/>
            <person name="Corcoran D."/>
            <person name="Baugh L.R."/>
            <person name="Kiontke K."/>
            <person name="Gunsalus K."/>
            <person name="Fitch D.H."/>
            <person name="Piano F."/>
        </authorList>
    </citation>
    <scope>NUCLEOTIDE SEQUENCE [LARGE SCALE GENOMIC DNA]</scope>
    <source>
        <strain evidence="1">PF1309</strain>
    </source>
</reference>
<protein>
    <recommendedName>
        <fullName evidence="3">PABS domain-containing protein</fullName>
    </recommendedName>
</protein>
<dbReference type="AlphaFoldDB" id="A0A2A2KWU5"/>
<gene>
    <name evidence="1" type="ORF">WR25_24769</name>
</gene>
<proteinExistence type="predicted"/>
<dbReference type="PANTHER" id="PTHR11558:SF11">
    <property type="entry name" value="SPERMIDINE SYNTHASE"/>
    <property type="match status" value="1"/>
</dbReference>
<dbReference type="GO" id="GO:0008295">
    <property type="term" value="P:spermidine biosynthetic process"/>
    <property type="evidence" value="ECO:0007669"/>
    <property type="project" value="TreeGrafter"/>
</dbReference>
<dbReference type="Proteomes" id="UP000218231">
    <property type="component" value="Unassembled WGS sequence"/>
</dbReference>
<dbReference type="EMBL" id="LIAE01007576">
    <property type="protein sequence ID" value="PAV78337.1"/>
    <property type="molecule type" value="Genomic_DNA"/>
</dbReference>
<dbReference type="Gene3D" id="3.40.50.150">
    <property type="entry name" value="Vaccinia Virus protein VP39"/>
    <property type="match status" value="2"/>
</dbReference>
<dbReference type="GO" id="GO:0005829">
    <property type="term" value="C:cytosol"/>
    <property type="evidence" value="ECO:0007669"/>
    <property type="project" value="TreeGrafter"/>
</dbReference>
<sequence>MTSVDILPITRLIAKSWFGFEETGTQRIVIQDGIEFIRNAAKYQIKYDVILIDVAGSQIENDDETVCPTPAFLKEETLENLQQMLLPNGTFIMDLIYTKHQYNETLNTLIKDRLLTYFDDCYQEFNGVMAETVIATYCTDKSKNDCFEVVDRYFIGAASRRLMAYRSLVTNDKSESVQMRIRHTEAVVECPIPLTWEDQDSRRWKVNKKYTSLRYPRQLIIGPFLTGTMQTHSDKMYETLLIGFAGGLIPNYISTMSFVKIRMTNVEILPITRRIATEWFGFVENDSQKLVIEDGVKFVGAKYDVILVDVVGSRFNTKTALISPSQAFIEPETLENLKNILGPNGTIIFNVLYSHYDKTFNEFVSLSVCLCVQA</sequence>
<dbReference type="GO" id="GO:0004766">
    <property type="term" value="F:spermidine synthase activity"/>
    <property type="evidence" value="ECO:0007669"/>
    <property type="project" value="TreeGrafter"/>
</dbReference>
<name>A0A2A2KWU5_9BILA</name>
<evidence type="ECO:0008006" key="3">
    <source>
        <dbReference type="Google" id="ProtNLM"/>
    </source>
</evidence>
<keyword evidence="2" id="KW-1185">Reference proteome</keyword>
<accession>A0A2A2KWU5</accession>
<dbReference type="OrthoDB" id="2016285at2759"/>
<evidence type="ECO:0000313" key="2">
    <source>
        <dbReference type="Proteomes" id="UP000218231"/>
    </source>
</evidence>
<evidence type="ECO:0000313" key="1">
    <source>
        <dbReference type="EMBL" id="PAV78337.1"/>
    </source>
</evidence>
<dbReference type="InterPro" id="IPR001045">
    <property type="entry name" value="Spermi_synthase"/>
</dbReference>
<comment type="caution">
    <text evidence="1">The sequence shown here is derived from an EMBL/GenBank/DDBJ whole genome shotgun (WGS) entry which is preliminary data.</text>
</comment>
<dbReference type="SUPFAM" id="SSF53335">
    <property type="entry name" value="S-adenosyl-L-methionine-dependent methyltransferases"/>
    <property type="match status" value="2"/>
</dbReference>
<organism evidence="1 2">
    <name type="scientific">Diploscapter pachys</name>
    <dbReference type="NCBI Taxonomy" id="2018661"/>
    <lineage>
        <taxon>Eukaryota</taxon>
        <taxon>Metazoa</taxon>
        <taxon>Ecdysozoa</taxon>
        <taxon>Nematoda</taxon>
        <taxon>Chromadorea</taxon>
        <taxon>Rhabditida</taxon>
        <taxon>Rhabditina</taxon>
        <taxon>Rhabditomorpha</taxon>
        <taxon>Rhabditoidea</taxon>
        <taxon>Rhabditidae</taxon>
        <taxon>Diploscapter</taxon>
    </lineage>
</organism>
<dbReference type="STRING" id="2018661.A0A2A2KWU5"/>